<dbReference type="Pfam" id="PF11948">
    <property type="entry name" value="DUF3465"/>
    <property type="match status" value="1"/>
</dbReference>
<dbReference type="InterPro" id="IPR021856">
    <property type="entry name" value="DUF3465"/>
</dbReference>
<keyword evidence="2" id="KW-1185">Reference proteome</keyword>
<name>A0A318D953_9GAMM</name>
<dbReference type="AlphaFoldDB" id="A0A318D953"/>
<accession>A0A318D953</accession>
<reference evidence="1 2" key="1">
    <citation type="submission" date="2018-05" db="EMBL/GenBank/DDBJ databases">
        <title>Kangiella spongicola genome sequence.</title>
        <authorList>
            <person name="Maclea K.S."/>
            <person name="Goen A.E."/>
            <person name="Kelley C."/>
            <person name="Underriner A."/>
            <person name="Silverwood T."/>
            <person name="Trachtenberg A.M."/>
        </authorList>
    </citation>
    <scope>NUCLEOTIDE SEQUENCE [LARGE SCALE GENOMIC DNA]</scope>
    <source>
        <strain evidence="1 2">ATCC BAA-2076</strain>
    </source>
</reference>
<sequence>MAKPKNKPLSILILAILAIVFYLVEGKFDGTGERLPEDTGFPKTSHSDNHDTLQSYYDKKVSGKMITVSAQVDKVLSDDLHPPRHQRFIIRLDNNLTVLVAHNTDLAPRVDNIQTGEQIIVTGQYEWNEKGGVIHWTHHDPKGRRDGGQITYKGKVYR</sequence>
<dbReference type="Proteomes" id="UP000247689">
    <property type="component" value="Unassembled WGS sequence"/>
</dbReference>
<protein>
    <recommendedName>
        <fullName evidence="3">DUF3465 domain-containing protein</fullName>
    </recommendedName>
</protein>
<evidence type="ECO:0008006" key="3">
    <source>
        <dbReference type="Google" id="ProtNLM"/>
    </source>
</evidence>
<dbReference type="EMBL" id="QICH01000003">
    <property type="protein sequence ID" value="PXF62669.1"/>
    <property type="molecule type" value="Genomic_DNA"/>
</dbReference>
<evidence type="ECO:0000313" key="1">
    <source>
        <dbReference type="EMBL" id="PXF62669.1"/>
    </source>
</evidence>
<organism evidence="1 2">
    <name type="scientific">Kangiella spongicola</name>
    <dbReference type="NCBI Taxonomy" id="796379"/>
    <lineage>
        <taxon>Bacteria</taxon>
        <taxon>Pseudomonadati</taxon>
        <taxon>Pseudomonadota</taxon>
        <taxon>Gammaproteobacteria</taxon>
        <taxon>Kangiellales</taxon>
        <taxon>Kangiellaceae</taxon>
        <taxon>Kangiella</taxon>
    </lineage>
</organism>
<evidence type="ECO:0000313" key="2">
    <source>
        <dbReference type="Proteomes" id="UP000247689"/>
    </source>
</evidence>
<dbReference type="OrthoDB" id="195616at2"/>
<gene>
    <name evidence="1" type="ORF">DL796_10105</name>
</gene>
<proteinExistence type="predicted"/>
<dbReference type="RefSeq" id="WP_110201578.1">
    <property type="nucleotide sequence ID" value="NZ_QICH01000003.1"/>
</dbReference>
<comment type="caution">
    <text evidence="1">The sequence shown here is derived from an EMBL/GenBank/DDBJ whole genome shotgun (WGS) entry which is preliminary data.</text>
</comment>